<feature type="transmembrane region" description="Helical" evidence="1">
    <location>
        <begin position="12"/>
        <end position="30"/>
    </location>
</feature>
<comment type="caution">
    <text evidence="2">The sequence shown here is derived from an EMBL/GenBank/DDBJ whole genome shotgun (WGS) entry which is preliminary data.</text>
</comment>
<keyword evidence="1" id="KW-1133">Transmembrane helix</keyword>
<keyword evidence="3" id="KW-1185">Reference proteome</keyword>
<organism evidence="2 3">
    <name type="scientific">Cudoniella acicularis</name>
    <dbReference type="NCBI Taxonomy" id="354080"/>
    <lineage>
        <taxon>Eukaryota</taxon>
        <taxon>Fungi</taxon>
        <taxon>Dikarya</taxon>
        <taxon>Ascomycota</taxon>
        <taxon>Pezizomycotina</taxon>
        <taxon>Leotiomycetes</taxon>
        <taxon>Helotiales</taxon>
        <taxon>Tricladiaceae</taxon>
        <taxon>Cudoniella</taxon>
    </lineage>
</organism>
<dbReference type="OrthoDB" id="3202396at2759"/>
<sequence>MGLNFLRDDYKLTTWISLGAFLQSLLFLLYPRRIVALPAIFFIALLAFKGLLLHYGPLPNRIHSKVRLGRMTAQVVDEDSSVSKGSSKGVVIFLLGARSNDTMRGIFTPGYKESGDLFGAMWRDLSANREKWGYLGKTSTLIATDDENSNSMAWISYWRSLEHLQAFAHGEMHKKGRNWYLKGKYRNFGIMHETYVVPAGNWETIYLNFTPFGLGQTKQPVKVGEKQIKDDGNVAYASGLREAKGPTWQSMKSRMKRVAAGEDSYSGHDD</sequence>
<dbReference type="Pfam" id="PF13826">
    <property type="entry name" value="Monooxy_af470-like"/>
    <property type="match status" value="1"/>
</dbReference>
<keyword evidence="1" id="KW-0812">Transmembrane</keyword>
<dbReference type="InterPro" id="IPR011008">
    <property type="entry name" value="Dimeric_a/b-barrel"/>
</dbReference>
<evidence type="ECO:0000256" key="1">
    <source>
        <dbReference type="SAM" id="Phobius"/>
    </source>
</evidence>
<dbReference type="InterPro" id="IPR025444">
    <property type="entry name" value="Monooxy_af470"/>
</dbReference>
<dbReference type="AlphaFoldDB" id="A0A8H4RYC3"/>
<dbReference type="SUPFAM" id="SSF54909">
    <property type="entry name" value="Dimeric alpha+beta barrel"/>
    <property type="match status" value="1"/>
</dbReference>
<protein>
    <submittedName>
        <fullName evidence="2">Uncharacterized protein</fullName>
    </submittedName>
</protein>
<proteinExistence type="predicted"/>
<reference evidence="2 3" key="1">
    <citation type="submission" date="2020-03" db="EMBL/GenBank/DDBJ databases">
        <title>Draft Genome Sequence of Cudoniella acicularis.</title>
        <authorList>
            <person name="Buettner E."/>
            <person name="Kellner H."/>
        </authorList>
    </citation>
    <scope>NUCLEOTIDE SEQUENCE [LARGE SCALE GENOMIC DNA]</scope>
    <source>
        <strain evidence="2 3">DSM 108380</strain>
    </source>
</reference>
<evidence type="ECO:0000313" key="2">
    <source>
        <dbReference type="EMBL" id="KAF4637386.1"/>
    </source>
</evidence>
<name>A0A8H4RYC3_9HELO</name>
<feature type="transmembrane region" description="Helical" evidence="1">
    <location>
        <begin position="36"/>
        <end position="55"/>
    </location>
</feature>
<dbReference type="EMBL" id="JAAMPI010000024">
    <property type="protein sequence ID" value="KAF4637386.1"/>
    <property type="molecule type" value="Genomic_DNA"/>
</dbReference>
<gene>
    <name evidence="2" type="ORF">G7Y89_g684</name>
</gene>
<accession>A0A8H4RYC3</accession>
<keyword evidence="1" id="KW-0472">Membrane</keyword>
<evidence type="ECO:0000313" key="3">
    <source>
        <dbReference type="Proteomes" id="UP000566819"/>
    </source>
</evidence>
<dbReference type="Proteomes" id="UP000566819">
    <property type="component" value="Unassembled WGS sequence"/>
</dbReference>